<sequence>MANGIADIAYWTTVPEFRGTRRQQYYSVYQEGFFGNPQMPSVWETQNLSSESEWSCDHEGPCCTCDCDCQPIKNINQALGGHVNLPQNKPELTYGTYLQGYTADNEPQGHSDPRGKFQVQSNHMPGAGFPLRRQDFSSVEDIIYYNAKQRRHLNDAQRRIQDWMRVMPDLVGNNGMPATAQESKKCNCRDCKDRKKAARKDDKKKKQKRKEKIKKKDKDKKKTKR</sequence>
<protein>
    <submittedName>
        <fullName evidence="2">Uncharacterized protein</fullName>
    </submittedName>
</protein>
<keyword evidence="3" id="KW-1185">Reference proteome</keyword>
<evidence type="ECO:0000313" key="2">
    <source>
        <dbReference type="EMBL" id="KAH7236047.1"/>
    </source>
</evidence>
<dbReference type="OrthoDB" id="5098157at2759"/>
<dbReference type="AlphaFoldDB" id="A0A8K0RNH2"/>
<dbReference type="Proteomes" id="UP000813427">
    <property type="component" value="Unassembled WGS sequence"/>
</dbReference>
<evidence type="ECO:0000313" key="3">
    <source>
        <dbReference type="Proteomes" id="UP000813427"/>
    </source>
</evidence>
<gene>
    <name evidence="2" type="ORF">BKA59DRAFT_516565</name>
</gene>
<feature type="compositionally biased region" description="Basic and acidic residues" evidence="1">
    <location>
        <begin position="182"/>
        <end position="193"/>
    </location>
</feature>
<reference evidence="2" key="1">
    <citation type="journal article" date="2021" name="Nat. Commun.">
        <title>Genetic determinants of endophytism in the Arabidopsis root mycobiome.</title>
        <authorList>
            <person name="Mesny F."/>
            <person name="Miyauchi S."/>
            <person name="Thiergart T."/>
            <person name="Pickel B."/>
            <person name="Atanasova L."/>
            <person name="Karlsson M."/>
            <person name="Huettel B."/>
            <person name="Barry K.W."/>
            <person name="Haridas S."/>
            <person name="Chen C."/>
            <person name="Bauer D."/>
            <person name="Andreopoulos W."/>
            <person name="Pangilinan J."/>
            <person name="LaButti K."/>
            <person name="Riley R."/>
            <person name="Lipzen A."/>
            <person name="Clum A."/>
            <person name="Drula E."/>
            <person name="Henrissat B."/>
            <person name="Kohler A."/>
            <person name="Grigoriev I.V."/>
            <person name="Martin F.M."/>
            <person name="Hacquard S."/>
        </authorList>
    </citation>
    <scope>NUCLEOTIDE SEQUENCE</scope>
    <source>
        <strain evidence="2">MPI-SDFR-AT-0068</strain>
    </source>
</reference>
<name>A0A8K0RNH2_9HYPO</name>
<organism evidence="2 3">
    <name type="scientific">Fusarium tricinctum</name>
    <dbReference type="NCBI Taxonomy" id="61284"/>
    <lineage>
        <taxon>Eukaryota</taxon>
        <taxon>Fungi</taxon>
        <taxon>Dikarya</taxon>
        <taxon>Ascomycota</taxon>
        <taxon>Pezizomycotina</taxon>
        <taxon>Sordariomycetes</taxon>
        <taxon>Hypocreomycetidae</taxon>
        <taxon>Hypocreales</taxon>
        <taxon>Nectriaceae</taxon>
        <taxon>Fusarium</taxon>
        <taxon>Fusarium tricinctum species complex</taxon>
    </lineage>
</organism>
<feature type="compositionally biased region" description="Basic residues" evidence="1">
    <location>
        <begin position="194"/>
        <end position="225"/>
    </location>
</feature>
<accession>A0A8K0RNH2</accession>
<feature type="region of interest" description="Disordered" evidence="1">
    <location>
        <begin position="174"/>
        <end position="225"/>
    </location>
</feature>
<evidence type="ECO:0000256" key="1">
    <source>
        <dbReference type="SAM" id="MobiDB-lite"/>
    </source>
</evidence>
<dbReference type="EMBL" id="JAGPXF010000007">
    <property type="protein sequence ID" value="KAH7236047.1"/>
    <property type="molecule type" value="Genomic_DNA"/>
</dbReference>
<proteinExistence type="predicted"/>
<comment type="caution">
    <text evidence="2">The sequence shown here is derived from an EMBL/GenBank/DDBJ whole genome shotgun (WGS) entry which is preliminary data.</text>
</comment>